<keyword evidence="5" id="KW-1133">Transmembrane helix</keyword>
<reference evidence="7" key="1">
    <citation type="submission" date="2021-05" db="EMBL/GenBank/DDBJ databases">
        <authorList>
            <person name="Tigano A."/>
        </authorList>
    </citation>
    <scope>NUCLEOTIDE SEQUENCE</scope>
</reference>
<dbReference type="SUPFAM" id="SSF49842">
    <property type="entry name" value="TNF-like"/>
    <property type="match status" value="1"/>
</dbReference>
<dbReference type="AlphaFoldDB" id="A0A8S4AYD5"/>
<name>A0A8S4AYD5_9TELE</name>
<dbReference type="OrthoDB" id="6072476at2759"/>
<evidence type="ECO:0000313" key="7">
    <source>
        <dbReference type="EMBL" id="CAG5897887.1"/>
    </source>
</evidence>
<accession>A0A8S4AYD5</accession>
<keyword evidence="3" id="KW-0202">Cytokine</keyword>
<dbReference type="Pfam" id="PF00229">
    <property type="entry name" value="TNF"/>
    <property type="match status" value="1"/>
</dbReference>
<evidence type="ECO:0000256" key="2">
    <source>
        <dbReference type="ARBA" id="ARBA00008670"/>
    </source>
</evidence>
<dbReference type="InterPro" id="IPR006052">
    <property type="entry name" value="TNF_dom"/>
</dbReference>
<keyword evidence="8" id="KW-1185">Reference proteome</keyword>
<dbReference type="GO" id="GO:0006955">
    <property type="term" value="P:immune response"/>
    <property type="evidence" value="ECO:0007669"/>
    <property type="project" value="InterPro"/>
</dbReference>
<evidence type="ECO:0000256" key="1">
    <source>
        <dbReference type="ARBA" id="ARBA00004370"/>
    </source>
</evidence>
<dbReference type="SMART" id="SM00207">
    <property type="entry name" value="TNF"/>
    <property type="match status" value="1"/>
</dbReference>
<keyword evidence="5" id="KW-0812">Transmembrane</keyword>
<dbReference type="EMBL" id="CAJRST010008890">
    <property type="protein sequence ID" value="CAG5897887.1"/>
    <property type="molecule type" value="Genomic_DNA"/>
</dbReference>
<dbReference type="GO" id="GO:0005164">
    <property type="term" value="F:tumor necrosis factor receptor binding"/>
    <property type="evidence" value="ECO:0007669"/>
    <property type="project" value="InterPro"/>
</dbReference>
<evidence type="ECO:0000259" key="6">
    <source>
        <dbReference type="PROSITE" id="PS50049"/>
    </source>
</evidence>
<dbReference type="PANTHER" id="PTHR11471">
    <property type="entry name" value="TUMOR NECROSIS FACTOR FAMILY MEMBER"/>
    <property type="match status" value="1"/>
</dbReference>
<dbReference type="InterPro" id="IPR021184">
    <property type="entry name" value="TNF_CS"/>
</dbReference>
<evidence type="ECO:0000256" key="5">
    <source>
        <dbReference type="SAM" id="Phobius"/>
    </source>
</evidence>
<dbReference type="GO" id="GO:0005615">
    <property type="term" value="C:extracellular space"/>
    <property type="evidence" value="ECO:0007669"/>
    <property type="project" value="UniProtKB-KW"/>
</dbReference>
<dbReference type="InterPro" id="IPR008983">
    <property type="entry name" value="Tumour_necrosis_fac-like_dom"/>
</dbReference>
<evidence type="ECO:0000256" key="4">
    <source>
        <dbReference type="ARBA" id="ARBA00023136"/>
    </source>
</evidence>
<dbReference type="Gene3D" id="2.60.120.40">
    <property type="match status" value="1"/>
</dbReference>
<feature type="transmembrane region" description="Helical" evidence="5">
    <location>
        <begin position="49"/>
        <end position="72"/>
    </location>
</feature>
<dbReference type="PANTHER" id="PTHR11471:SF34">
    <property type="entry name" value="TUMOR NECROSIS FACTOR LIGAND SUPERFAMILY MEMBER 14"/>
    <property type="match status" value="1"/>
</dbReference>
<comment type="similarity">
    <text evidence="2">Belongs to the tumor necrosis factor family.</text>
</comment>
<evidence type="ECO:0000313" key="8">
    <source>
        <dbReference type="Proteomes" id="UP000677803"/>
    </source>
</evidence>
<organism evidence="7 8">
    <name type="scientific">Menidia menidia</name>
    <name type="common">Atlantic silverside</name>
    <dbReference type="NCBI Taxonomy" id="238744"/>
    <lineage>
        <taxon>Eukaryota</taxon>
        <taxon>Metazoa</taxon>
        <taxon>Chordata</taxon>
        <taxon>Craniata</taxon>
        <taxon>Vertebrata</taxon>
        <taxon>Euteleostomi</taxon>
        <taxon>Actinopterygii</taxon>
        <taxon>Neopterygii</taxon>
        <taxon>Teleostei</taxon>
        <taxon>Neoteleostei</taxon>
        <taxon>Acanthomorphata</taxon>
        <taxon>Ovalentaria</taxon>
        <taxon>Atherinomorphae</taxon>
        <taxon>Atheriniformes</taxon>
        <taxon>Atherinopsidae</taxon>
        <taxon>Menidiinae</taxon>
        <taxon>Menidia</taxon>
    </lineage>
</organism>
<proteinExistence type="inferred from homology"/>
<feature type="domain" description="THD" evidence="6">
    <location>
        <begin position="105"/>
        <end position="245"/>
    </location>
</feature>
<sequence>MFSSSNNSAEAVAEGGYPSVYVVDTHATRPPLPPRLNQRKRATGPAQTLLFLLVSLALCGMVIEACFIYRLYQEESATQASFSKLIAESSSPTKLPGQDILPSKPVAHLTDGHDPKVHGKTIMAWNQNADPLLYQMDYKDGKLIILKEGFYYVYSKIYFSEHDSFHHFVNLSTERYAGEYITLLESRYSRHKNKNSPSLSNMKSNSYLSGVFHLRKNDALCVSVKNMSQLIRYKPSENVFGAYMI</sequence>
<keyword evidence="4 5" id="KW-0472">Membrane</keyword>
<comment type="caution">
    <text evidence="7">The sequence shown here is derived from an EMBL/GenBank/DDBJ whole genome shotgun (WGS) entry which is preliminary data.</text>
</comment>
<comment type="subcellular location">
    <subcellularLocation>
        <location evidence="1">Membrane</location>
    </subcellularLocation>
</comment>
<dbReference type="GO" id="GO:0005125">
    <property type="term" value="F:cytokine activity"/>
    <property type="evidence" value="ECO:0007669"/>
    <property type="project" value="UniProtKB-KW"/>
</dbReference>
<gene>
    <name evidence="7" type="ORF">MMEN_LOCUS8925</name>
</gene>
<dbReference type="PROSITE" id="PS50049">
    <property type="entry name" value="THD_2"/>
    <property type="match status" value="1"/>
</dbReference>
<dbReference type="GO" id="GO:0016020">
    <property type="term" value="C:membrane"/>
    <property type="evidence" value="ECO:0007669"/>
    <property type="project" value="UniProtKB-SubCell"/>
</dbReference>
<evidence type="ECO:0000256" key="3">
    <source>
        <dbReference type="ARBA" id="ARBA00022514"/>
    </source>
</evidence>
<protein>
    <submittedName>
        <fullName evidence="7">(Atlantic silverside) hypothetical protein</fullName>
    </submittedName>
</protein>
<dbReference type="PROSITE" id="PS00251">
    <property type="entry name" value="THD_1"/>
    <property type="match status" value="1"/>
</dbReference>
<dbReference type="Proteomes" id="UP000677803">
    <property type="component" value="Unassembled WGS sequence"/>
</dbReference>